<keyword evidence="5" id="KW-0540">Nuclease</keyword>
<dbReference type="CDD" id="cd09274">
    <property type="entry name" value="RNase_HI_RT_Ty3"/>
    <property type="match status" value="1"/>
</dbReference>
<dbReference type="InterPro" id="IPR054465">
    <property type="entry name" value="Integrase_p58-like_C"/>
</dbReference>
<accession>K7G546</accession>
<dbReference type="Pfam" id="PF00078">
    <property type="entry name" value="RVT_1"/>
    <property type="match status" value="1"/>
</dbReference>
<evidence type="ECO:0000256" key="8">
    <source>
        <dbReference type="ARBA" id="ARBA00022918"/>
    </source>
</evidence>
<dbReference type="HOGENOM" id="CLU_000384_42_12_1"/>
<keyword evidence="4" id="KW-0548">Nucleotidyltransferase</keyword>
<evidence type="ECO:0000259" key="9">
    <source>
        <dbReference type="PROSITE" id="PS50878"/>
    </source>
</evidence>
<keyword evidence="6" id="KW-0255">Endonuclease</keyword>
<dbReference type="Gene3D" id="3.10.10.10">
    <property type="entry name" value="HIV Type 1 Reverse Transcriptase, subunit A, domain 1"/>
    <property type="match status" value="1"/>
</dbReference>
<dbReference type="Ensembl" id="ENSPSIT00000015479.1">
    <property type="protein sequence ID" value="ENSPSIP00000015407.1"/>
    <property type="gene ID" value="ENSPSIG00000013781.1"/>
</dbReference>
<evidence type="ECO:0000313" key="11">
    <source>
        <dbReference type="Ensembl" id="ENSPSIP00000015407.1"/>
    </source>
</evidence>
<reference evidence="12" key="1">
    <citation type="submission" date="2011-10" db="EMBL/GenBank/DDBJ databases">
        <authorList>
            <consortium name="Soft-shell Turtle Genome Consortium"/>
        </authorList>
    </citation>
    <scope>NUCLEOTIDE SEQUENCE [LARGE SCALE GENOMIC DNA]</scope>
    <source>
        <strain evidence="12">Daiwa-1</strain>
    </source>
</reference>
<dbReference type="Gene3D" id="3.30.70.270">
    <property type="match status" value="2"/>
</dbReference>
<dbReference type="GO" id="GO:0003676">
    <property type="term" value="F:nucleic acid binding"/>
    <property type="evidence" value="ECO:0007669"/>
    <property type="project" value="InterPro"/>
</dbReference>
<keyword evidence="7" id="KW-0378">Hydrolase</keyword>
<dbReference type="Pfam" id="PF22938">
    <property type="entry name" value="Integrase_p58_C"/>
    <property type="match status" value="1"/>
</dbReference>
<dbReference type="Pfam" id="PF17917">
    <property type="entry name" value="RT_RNaseH"/>
    <property type="match status" value="1"/>
</dbReference>
<dbReference type="InterPro" id="IPR041373">
    <property type="entry name" value="RT_RNaseH"/>
</dbReference>
<dbReference type="PANTHER" id="PTHR37984">
    <property type="entry name" value="PROTEIN CBG26694"/>
    <property type="match status" value="1"/>
</dbReference>
<dbReference type="SUPFAM" id="SSF56672">
    <property type="entry name" value="DNA/RNA polymerases"/>
    <property type="match status" value="1"/>
</dbReference>
<protein>
    <recommendedName>
        <fullName evidence="2">ribonuclease H</fullName>
        <ecNumber evidence="2">3.1.26.4</ecNumber>
    </recommendedName>
</protein>
<dbReference type="EC" id="3.1.26.4" evidence="2"/>
<dbReference type="Gene3D" id="3.30.420.10">
    <property type="entry name" value="Ribonuclease H-like superfamily/Ribonuclease H"/>
    <property type="match status" value="1"/>
</dbReference>
<reference evidence="11" key="4">
    <citation type="submission" date="2025-09" db="UniProtKB">
        <authorList>
            <consortium name="Ensembl"/>
        </authorList>
    </citation>
    <scope>IDENTIFICATION</scope>
</reference>
<evidence type="ECO:0000256" key="3">
    <source>
        <dbReference type="ARBA" id="ARBA00022679"/>
    </source>
</evidence>
<keyword evidence="3" id="KW-0808">Transferase</keyword>
<dbReference type="FunFam" id="3.10.20.370:FF:000001">
    <property type="entry name" value="Retrovirus-related Pol polyprotein from transposon 17.6-like protein"/>
    <property type="match status" value="1"/>
</dbReference>
<reference evidence="11" key="3">
    <citation type="submission" date="2025-08" db="UniProtKB">
        <authorList>
            <consortium name="Ensembl"/>
        </authorList>
    </citation>
    <scope>IDENTIFICATION</scope>
</reference>
<dbReference type="GO" id="GO:0003964">
    <property type="term" value="F:RNA-directed DNA polymerase activity"/>
    <property type="evidence" value="ECO:0007669"/>
    <property type="project" value="UniProtKB-KW"/>
</dbReference>
<dbReference type="FunFam" id="3.30.420.10:FF:000032">
    <property type="entry name" value="Retrovirus-related Pol polyprotein from transposon 297-like Protein"/>
    <property type="match status" value="1"/>
</dbReference>
<dbReference type="InterPro" id="IPR000477">
    <property type="entry name" value="RT_dom"/>
</dbReference>
<evidence type="ECO:0000256" key="7">
    <source>
        <dbReference type="ARBA" id="ARBA00022801"/>
    </source>
</evidence>
<dbReference type="InterPro" id="IPR012337">
    <property type="entry name" value="RNaseH-like_sf"/>
</dbReference>
<evidence type="ECO:0000313" key="12">
    <source>
        <dbReference type="Proteomes" id="UP000007267"/>
    </source>
</evidence>
<evidence type="ECO:0000256" key="2">
    <source>
        <dbReference type="ARBA" id="ARBA00012180"/>
    </source>
</evidence>
<comment type="similarity">
    <text evidence="1">Belongs to the beta type-B retroviral polymerase family. HERV class-II K(HML-2) pol subfamily.</text>
</comment>
<evidence type="ECO:0000256" key="1">
    <source>
        <dbReference type="ARBA" id="ARBA00010879"/>
    </source>
</evidence>
<dbReference type="CDD" id="cd01647">
    <property type="entry name" value="RT_LTR"/>
    <property type="match status" value="1"/>
</dbReference>
<dbReference type="FunFam" id="3.30.70.270:FF:000115">
    <property type="entry name" value="Polyprotein of retroviral origin, putative"/>
    <property type="match status" value="1"/>
</dbReference>
<dbReference type="InterPro" id="IPR050951">
    <property type="entry name" value="Retrovirus_Pol_polyprotein"/>
</dbReference>
<dbReference type="STRING" id="13735.ENSPSIP00000015407"/>
<name>K7G546_PELSI</name>
<organism evidence="11 12">
    <name type="scientific">Pelodiscus sinensis</name>
    <name type="common">Chinese softshell turtle</name>
    <name type="synonym">Trionyx sinensis</name>
    <dbReference type="NCBI Taxonomy" id="13735"/>
    <lineage>
        <taxon>Eukaryota</taxon>
        <taxon>Metazoa</taxon>
        <taxon>Chordata</taxon>
        <taxon>Craniata</taxon>
        <taxon>Vertebrata</taxon>
        <taxon>Euteleostomi</taxon>
        <taxon>Archelosauria</taxon>
        <taxon>Testudinata</taxon>
        <taxon>Testudines</taxon>
        <taxon>Cryptodira</taxon>
        <taxon>Trionychia</taxon>
        <taxon>Trionychidae</taxon>
        <taxon>Pelodiscus</taxon>
    </lineage>
</organism>
<keyword evidence="8" id="KW-0695">RNA-directed DNA polymerase</keyword>
<dbReference type="SUPFAM" id="SSF53098">
    <property type="entry name" value="Ribonuclease H-like"/>
    <property type="match status" value="1"/>
</dbReference>
<feature type="domain" description="Integrase catalytic" evidence="10">
    <location>
        <begin position="1"/>
        <end position="149"/>
    </location>
</feature>
<proteinExistence type="inferred from homology"/>
<dbReference type="PROSITE" id="PS50878">
    <property type="entry name" value="RT_POL"/>
    <property type="match status" value="1"/>
</dbReference>
<reference evidence="12" key="2">
    <citation type="journal article" date="2013" name="Nat. Genet.">
        <title>The draft genomes of soft-shell turtle and green sea turtle yield insights into the development and evolution of the turtle-specific body plan.</title>
        <authorList>
            <person name="Wang Z."/>
            <person name="Pascual-Anaya J."/>
            <person name="Zadissa A."/>
            <person name="Li W."/>
            <person name="Niimura Y."/>
            <person name="Huang Z."/>
            <person name="Li C."/>
            <person name="White S."/>
            <person name="Xiong Z."/>
            <person name="Fang D."/>
            <person name="Wang B."/>
            <person name="Ming Y."/>
            <person name="Chen Y."/>
            <person name="Zheng Y."/>
            <person name="Kuraku S."/>
            <person name="Pignatelli M."/>
            <person name="Herrero J."/>
            <person name="Beal K."/>
            <person name="Nozawa M."/>
            <person name="Li Q."/>
            <person name="Wang J."/>
            <person name="Zhang H."/>
            <person name="Yu L."/>
            <person name="Shigenobu S."/>
            <person name="Wang J."/>
            <person name="Liu J."/>
            <person name="Flicek P."/>
            <person name="Searle S."/>
            <person name="Wang J."/>
            <person name="Kuratani S."/>
            <person name="Yin Y."/>
            <person name="Aken B."/>
            <person name="Zhang G."/>
            <person name="Irie N."/>
        </authorList>
    </citation>
    <scope>NUCLEOTIDE SEQUENCE [LARGE SCALE GENOMIC DNA]</scope>
    <source>
        <strain evidence="12">Daiwa-1</strain>
    </source>
</reference>
<dbReference type="GeneTree" id="ENSGT01050000244855"/>
<evidence type="ECO:0000259" key="10">
    <source>
        <dbReference type="PROSITE" id="PS50994"/>
    </source>
</evidence>
<evidence type="ECO:0000256" key="4">
    <source>
        <dbReference type="ARBA" id="ARBA00022695"/>
    </source>
</evidence>
<dbReference type="eggNOG" id="KOG0017">
    <property type="taxonomic scope" value="Eukaryota"/>
</dbReference>
<dbReference type="OMA" id="IEHITAM"/>
<dbReference type="Pfam" id="PF00665">
    <property type="entry name" value="rve"/>
    <property type="match status" value="1"/>
</dbReference>
<dbReference type="InterPro" id="IPR043128">
    <property type="entry name" value="Rev_trsase/Diguanyl_cyclase"/>
</dbReference>
<feature type="domain" description="Reverse transcriptase" evidence="9">
    <location>
        <begin position="361"/>
        <end position="539"/>
    </location>
</feature>
<dbReference type="Gene3D" id="3.10.20.370">
    <property type="match status" value="1"/>
</dbReference>
<dbReference type="GO" id="GO:0015074">
    <property type="term" value="P:DNA integration"/>
    <property type="evidence" value="ECO:0007669"/>
    <property type="project" value="InterPro"/>
</dbReference>
<sequence>MDIVGPLEKSARGHQSILVVVDYATRYPEAVPLRNTLSKTIAKELIQIFSRVGIPKEILTDQGTPFVSKLMKDLCTLLRIRALRTSVYHPQTDGLVERFNRTLKSMLKKVVSRDGKDWDMLLPYLMFAVREVPQASTGFSPFELLYGRNPRGILDLAKEAWEEQPNLGRNVVYHVRDRIARVTPIVWEHLEKAQEAQQVYYNRRATARKFQVGDRVMVLVPMVESKLLAQLQGPYEIIEAVGEVNYKVRQSGWRKPEQVYHVNLLKLWRDREVALVVLGPPPQGENPSRQVGISPELTPDKQAEAADLIEQNQDVFSTEPGRTTEVYHDIITDPGVKVHVKPYRIPEAKRKEVQAEVEKMLKLGVIEESHSQWSSPIVMVPKPDGSRRFCNDFRKLNEVSKFDAYPMPRVDELIDQLGKARFLSTLDLTKGYWQIPLAPGAKEKTAFSTPEGLFQYTVLPFGLHGAPATFQRLMDKLLRPHAKYAAAYLDDVVVHSPNWDTHIEKVEAVLETLRRAGLTANPAKCTIGLAEAKYLGYIVGRGVVRPQLNKVDAIQNWPRPTRKKQVRAFLGLVGYYRRFIPNFASRACPLTNLTRARGPDIVKWTMETEEAFKDLKNALCGNPVLIAPDFKKEFILQTDASEVGLGAVLSQMVGEEEHPILYLSRKLLPREQNYAVVERECLAVKWAMESLRYYLLGRKFTLVTDHAPLQWMHRNKDRNARVTRRFLSLQPFRFLVQH</sequence>
<dbReference type="EMBL" id="AGCU01025604">
    <property type="status" value="NOT_ANNOTATED_CDS"/>
    <property type="molecule type" value="Genomic_DNA"/>
</dbReference>
<dbReference type="GO" id="GO:0004523">
    <property type="term" value="F:RNA-DNA hybrid ribonuclease activity"/>
    <property type="evidence" value="ECO:0007669"/>
    <property type="project" value="UniProtKB-EC"/>
</dbReference>
<dbReference type="PROSITE" id="PS50994">
    <property type="entry name" value="INTEGRASE"/>
    <property type="match status" value="1"/>
</dbReference>
<keyword evidence="12" id="KW-1185">Reference proteome</keyword>
<dbReference type="Proteomes" id="UP000007267">
    <property type="component" value="Unassembled WGS sequence"/>
</dbReference>
<dbReference type="AlphaFoldDB" id="K7G546"/>
<dbReference type="PANTHER" id="PTHR37984:SF5">
    <property type="entry name" value="PROTEIN NYNRIN-LIKE"/>
    <property type="match status" value="1"/>
</dbReference>
<dbReference type="InterPro" id="IPR043502">
    <property type="entry name" value="DNA/RNA_pol_sf"/>
</dbReference>
<evidence type="ECO:0000256" key="5">
    <source>
        <dbReference type="ARBA" id="ARBA00022722"/>
    </source>
</evidence>
<dbReference type="InterPro" id="IPR001584">
    <property type="entry name" value="Integrase_cat-core"/>
</dbReference>
<evidence type="ECO:0000256" key="6">
    <source>
        <dbReference type="ARBA" id="ARBA00022759"/>
    </source>
</evidence>
<dbReference type="InterPro" id="IPR036397">
    <property type="entry name" value="RNaseH_sf"/>
</dbReference>